<dbReference type="GO" id="GO:0008270">
    <property type="term" value="F:zinc ion binding"/>
    <property type="evidence" value="ECO:0007669"/>
    <property type="project" value="UniProtKB-KW"/>
</dbReference>
<dbReference type="PROSITE" id="PS51143">
    <property type="entry name" value="MT_A70"/>
    <property type="match status" value="1"/>
</dbReference>
<evidence type="ECO:0000256" key="6">
    <source>
        <dbReference type="PROSITE-ProRule" id="PRU00042"/>
    </source>
</evidence>
<evidence type="ECO:0000313" key="10">
    <source>
        <dbReference type="Proteomes" id="UP000053232"/>
    </source>
</evidence>
<gene>
    <name evidence="9" type="ORF">OXYTRIMIC_702</name>
</gene>
<dbReference type="EC" id="2.1.1.348" evidence="1"/>
<dbReference type="PANTHER" id="PTHR12829">
    <property type="entry name" value="N6-ADENOSINE-METHYLTRANSFERASE"/>
    <property type="match status" value="1"/>
</dbReference>
<dbReference type="InterPro" id="IPR029063">
    <property type="entry name" value="SAM-dependent_MTases_sf"/>
</dbReference>
<keyword evidence="6" id="KW-0863">Zinc-finger</keyword>
<evidence type="ECO:0000256" key="3">
    <source>
        <dbReference type="ARBA" id="ARBA00022679"/>
    </source>
</evidence>
<dbReference type="PANTHER" id="PTHR12829:SF7">
    <property type="entry name" value="N6-ADENOSINE-METHYLTRANSFERASE CATALYTIC SUBUNIT"/>
    <property type="match status" value="1"/>
</dbReference>
<reference evidence="10" key="1">
    <citation type="journal article" date="2014" name="Cell">
        <title>The Architecture of a Scrambled Genome Reveals Massive Levels of Genomic Rearrangement during Development.</title>
        <authorList>
            <person name="Chen X."/>
            <person name="Bracht J.R."/>
            <person name="Goldman A.D."/>
            <person name="Dolzhenko E."/>
            <person name="Clay D.M."/>
            <person name="Swart E.C."/>
            <person name="Perlman D.H."/>
            <person name="Doak T.G."/>
            <person name="Stuart A."/>
            <person name="Amemiya C.T."/>
            <person name="Sebra R.P."/>
            <person name="Landweber L.F."/>
        </authorList>
    </citation>
    <scope>NUCLEOTIDE SEQUENCE [LARGE SCALE GENOMIC DNA]</scope>
    <source>
        <strain evidence="10">JRB310</strain>
    </source>
</reference>
<evidence type="ECO:0000259" key="8">
    <source>
        <dbReference type="PROSITE" id="PS50157"/>
    </source>
</evidence>
<comment type="similarity">
    <text evidence="7">Belongs to the MT-A70-like family.</text>
</comment>
<comment type="caution">
    <text evidence="9">The sequence shown here is derived from an EMBL/GenBank/DDBJ whole genome shotgun (WGS) entry which is preliminary data.</text>
</comment>
<protein>
    <recommendedName>
        <fullName evidence="1">mRNA m(6)A methyltransferase</fullName>
        <ecNumber evidence="1">2.1.1.348</ecNumber>
    </recommendedName>
</protein>
<dbReference type="InterPro" id="IPR007757">
    <property type="entry name" value="MT-A70-like"/>
</dbReference>
<dbReference type="Proteomes" id="UP000053232">
    <property type="component" value="Unassembled WGS sequence"/>
</dbReference>
<keyword evidence="4" id="KW-0949">S-adenosyl-L-methionine</keyword>
<keyword evidence="10" id="KW-1185">Reference proteome</keyword>
<comment type="catalytic activity">
    <reaction evidence="5">
        <text>an adenosine in mRNA + S-adenosyl-L-methionine = an N(6)-methyladenosine in mRNA + S-adenosyl-L-homocysteine + H(+)</text>
        <dbReference type="Rhea" id="RHEA:55584"/>
        <dbReference type="Rhea" id="RHEA-COMP:12414"/>
        <dbReference type="Rhea" id="RHEA-COMP:12417"/>
        <dbReference type="ChEBI" id="CHEBI:15378"/>
        <dbReference type="ChEBI" id="CHEBI:57856"/>
        <dbReference type="ChEBI" id="CHEBI:59789"/>
        <dbReference type="ChEBI" id="CHEBI:74411"/>
        <dbReference type="ChEBI" id="CHEBI:74449"/>
        <dbReference type="EC" id="2.1.1.348"/>
    </reaction>
</comment>
<keyword evidence="2" id="KW-0489">Methyltransferase</keyword>
<dbReference type="Pfam" id="PF05063">
    <property type="entry name" value="MT-A70"/>
    <property type="match status" value="1"/>
</dbReference>
<evidence type="ECO:0000256" key="5">
    <source>
        <dbReference type="ARBA" id="ARBA00048957"/>
    </source>
</evidence>
<dbReference type="GO" id="GO:0005634">
    <property type="term" value="C:nucleus"/>
    <property type="evidence" value="ECO:0007669"/>
    <property type="project" value="TreeGrafter"/>
</dbReference>
<proteinExistence type="inferred from homology"/>
<dbReference type="GO" id="GO:0036396">
    <property type="term" value="C:RNA N6-methyladenosine methyltransferase complex"/>
    <property type="evidence" value="ECO:0007669"/>
    <property type="project" value="TreeGrafter"/>
</dbReference>
<feature type="domain" description="C2H2-type" evidence="8">
    <location>
        <begin position="30"/>
        <end position="50"/>
    </location>
</feature>
<sequence length="274" mass="32899">MKIRKKAAVYQHYSRHHLVEKIEKYVKKAYECDECNFRFSHRQSLHVHKKKCQEIFKNRLIRELKLLANHHIKPAHLVQELIVIQCDIRVQEVLEELLRQQLVRTGKLFRAVLIDPPWQLSCFDLPYERLSDKKIKEIPMHLIQDEGYLFMWVTNAKSEAALSFFKKHGYRQVEKFVWIKTNKNGKVYRGPRRYIQHGFELCLVGVKRTYKNIKQFSKMKSSLNVIVEPMRSMSQKPQRRYKIVEKLQPEGPQLEFFGRAYNIRRGWTTMGNQL</sequence>
<evidence type="ECO:0000256" key="1">
    <source>
        <dbReference type="ARBA" id="ARBA00012160"/>
    </source>
</evidence>
<evidence type="ECO:0000313" key="9">
    <source>
        <dbReference type="EMBL" id="KEJ82451.1"/>
    </source>
</evidence>
<keyword evidence="3" id="KW-0808">Transferase</keyword>
<dbReference type="GO" id="GO:0032259">
    <property type="term" value="P:methylation"/>
    <property type="evidence" value="ECO:0007669"/>
    <property type="project" value="UniProtKB-KW"/>
</dbReference>
<accession>A0A073HZ12</accession>
<dbReference type="SUPFAM" id="SSF53335">
    <property type="entry name" value="S-adenosyl-L-methionine-dependent methyltransferases"/>
    <property type="match status" value="1"/>
</dbReference>
<dbReference type="PROSITE" id="PS50157">
    <property type="entry name" value="ZINC_FINGER_C2H2_2"/>
    <property type="match status" value="1"/>
</dbReference>
<keyword evidence="6" id="KW-0862">Zinc</keyword>
<keyword evidence="6" id="KW-0479">Metal-binding</keyword>
<organism evidence="9 10">
    <name type="scientific">Oxytricha trifallax</name>
    <dbReference type="NCBI Taxonomy" id="1172189"/>
    <lineage>
        <taxon>Eukaryota</taxon>
        <taxon>Sar</taxon>
        <taxon>Alveolata</taxon>
        <taxon>Ciliophora</taxon>
        <taxon>Intramacronucleata</taxon>
        <taxon>Spirotrichea</taxon>
        <taxon>Stichotrichia</taxon>
        <taxon>Sporadotrichida</taxon>
        <taxon>Oxytrichidae</taxon>
        <taxon>Oxytrichinae</taxon>
        <taxon>Oxytricha</taxon>
    </lineage>
</organism>
<dbReference type="GO" id="GO:0001734">
    <property type="term" value="F:mRNA m(6)A methyltransferase activity"/>
    <property type="evidence" value="ECO:0007669"/>
    <property type="project" value="UniProtKB-EC"/>
</dbReference>
<evidence type="ECO:0000256" key="4">
    <source>
        <dbReference type="ARBA" id="ARBA00022691"/>
    </source>
</evidence>
<evidence type="ECO:0000256" key="7">
    <source>
        <dbReference type="PROSITE-ProRule" id="PRU00489"/>
    </source>
</evidence>
<dbReference type="AlphaFoldDB" id="A0A073HZ12"/>
<dbReference type="EMBL" id="ARYC01019553">
    <property type="protein sequence ID" value="KEJ82451.1"/>
    <property type="molecule type" value="Genomic_DNA"/>
</dbReference>
<dbReference type="InterPro" id="IPR013087">
    <property type="entry name" value="Znf_C2H2_type"/>
</dbReference>
<evidence type="ECO:0000256" key="2">
    <source>
        <dbReference type="ARBA" id="ARBA00022603"/>
    </source>
</evidence>
<name>A0A073HZ12_9SPIT</name>